<dbReference type="GeneID" id="65308044"/>
<reference evidence="4 5" key="1">
    <citation type="submission" date="2016-10" db="EMBL/GenBank/DDBJ databases">
        <authorList>
            <person name="de Groot N.N."/>
        </authorList>
    </citation>
    <scope>NUCLEOTIDE SEQUENCE [LARGE SCALE GENOMIC DNA]</scope>
    <source>
        <strain evidence="4 5">DSM 12272</strain>
    </source>
</reference>
<evidence type="ECO:0000256" key="1">
    <source>
        <dbReference type="HAMAP-Rule" id="MF_00707"/>
    </source>
</evidence>
<dbReference type="OrthoDB" id="9788773at2"/>
<sequence length="145" mass="16144">MKDNYLVIDKRVLADVYEKVVNAKNLLKDGKVKDVTEAAKTAGISRSVYYKYKDFVFEFAETSQGKKVTFSMIIKDKKGVLSEILNYISEEGGNILTINQSIPINEAASLTLTVDISSLDGDIKTLLEDLAKIPNVEKVDFIAME</sequence>
<evidence type="ECO:0000313" key="4">
    <source>
        <dbReference type="EMBL" id="SDP57529.1"/>
    </source>
</evidence>
<dbReference type="EMBL" id="JACKWY010000004">
    <property type="protein sequence ID" value="MBB6714646.1"/>
    <property type="molecule type" value="Genomic_DNA"/>
</dbReference>
<evidence type="ECO:0000313" key="5">
    <source>
        <dbReference type="Proteomes" id="UP000198597"/>
    </source>
</evidence>
<accession>A0A1H0TU71</accession>
<evidence type="ECO:0000259" key="2">
    <source>
        <dbReference type="PROSITE" id="PS51671"/>
    </source>
</evidence>
<gene>
    <name evidence="3" type="ORF">H7E68_07865</name>
    <name evidence="4" type="ORF">SAMN04488529_10856</name>
</gene>
<evidence type="ECO:0000313" key="3">
    <source>
        <dbReference type="EMBL" id="MBB6714646.1"/>
    </source>
</evidence>
<dbReference type="InterPro" id="IPR008310">
    <property type="entry name" value="UPF0735_ACT_dom-cont"/>
</dbReference>
<organism evidence="4 5">
    <name type="scientific">Clostridium gasigenes</name>
    <dbReference type="NCBI Taxonomy" id="94869"/>
    <lineage>
        <taxon>Bacteria</taxon>
        <taxon>Bacillati</taxon>
        <taxon>Bacillota</taxon>
        <taxon>Clostridia</taxon>
        <taxon>Eubacteriales</taxon>
        <taxon>Clostridiaceae</taxon>
        <taxon>Clostridium</taxon>
    </lineage>
</organism>
<reference evidence="3 6" key="2">
    <citation type="submission" date="2020-08" db="EMBL/GenBank/DDBJ databases">
        <title>Clostridia isolated from Swiss meat.</title>
        <authorList>
            <person name="Wambui J."/>
            <person name="Stevens M.J.A."/>
            <person name="Stephan R."/>
        </authorList>
    </citation>
    <scope>NUCLEOTIDE SEQUENCE [LARGE SCALE GENOMIC DNA]</scope>
    <source>
        <strain evidence="3 6">CM001</strain>
    </source>
</reference>
<dbReference type="Proteomes" id="UP000585258">
    <property type="component" value="Unassembled WGS sequence"/>
</dbReference>
<dbReference type="HAMAP" id="MF_00707">
    <property type="entry name" value="UPF0735"/>
    <property type="match status" value="1"/>
</dbReference>
<dbReference type="RefSeq" id="WP_089970609.1">
    <property type="nucleotide sequence ID" value="NZ_CP071376.1"/>
</dbReference>
<name>A0A1H0TU71_9CLOT</name>
<dbReference type="Gene3D" id="3.30.70.260">
    <property type="match status" value="1"/>
</dbReference>
<dbReference type="CDD" id="cd04888">
    <property type="entry name" value="ACT_PheB-BS"/>
    <property type="match status" value="1"/>
</dbReference>
<dbReference type="InterPro" id="IPR045865">
    <property type="entry name" value="ACT-like_dom_sf"/>
</dbReference>
<dbReference type="AlphaFoldDB" id="A0A1H0TU71"/>
<dbReference type="PIRSF" id="PIRSF025624">
    <property type="entry name" value="ACT_PheB"/>
    <property type="match status" value="1"/>
</dbReference>
<comment type="similarity">
    <text evidence="1">Belongs to the UPF0735 family.</text>
</comment>
<dbReference type="InterPro" id="IPR002912">
    <property type="entry name" value="ACT_dom"/>
</dbReference>
<evidence type="ECO:0000313" key="6">
    <source>
        <dbReference type="Proteomes" id="UP000585258"/>
    </source>
</evidence>
<proteinExistence type="inferred from homology"/>
<dbReference type="SUPFAM" id="SSF55021">
    <property type="entry name" value="ACT-like"/>
    <property type="match status" value="1"/>
</dbReference>
<dbReference type="STRING" id="94869.SAMN04488529_10856"/>
<dbReference type="NCBIfam" id="NF003361">
    <property type="entry name" value="PRK04435.1"/>
    <property type="match status" value="1"/>
</dbReference>
<feature type="domain" description="ACT" evidence="2">
    <location>
        <begin position="69"/>
        <end position="144"/>
    </location>
</feature>
<keyword evidence="5" id="KW-1185">Reference proteome</keyword>
<protein>
    <recommendedName>
        <fullName evidence="1">UPF0735 ACT domain-containing protein H7E68_07865</fullName>
    </recommendedName>
</protein>
<dbReference type="PROSITE" id="PS51671">
    <property type="entry name" value="ACT"/>
    <property type="match status" value="1"/>
</dbReference>
<dbReference type="Proteomes" id="UP000198597">
    <property type="component" value="Unassembled WGS sequence"/>
</dbReference>
<dbReference type="EMBL" id="FNJM01000008">
    <property type="protein sequence ID" value="SDP57529.1"/>
    <property type="molecule type" value="Genomic_DNA"/>
</dbReference>
<dbReference type="Pfam" id="PF13291">
    <property type="entry name" value="ACT_4"/>
    <property type="match status" value="1"/>
</dbReference>